<dbReference type="Gene3D" id="2.60.40.380">
    <property type="entry name" value="Purple acid phosphatase-like, N-terminal"/>
    <property type="match status" value="1"/>
</dbReference>
<dbReference type="InterPro" id="IPR036439">
    <property type="entry name" value="Dockerin_dom_sf"/>
</dbReference>
<protein>
    <recommendedName>
        <fullName evidence="1">Dockerin domain-containing protein</fullName>
    </recommendedName>
</protein>
<evidence type="ECO:0000313" key="3">
    <source>
        <dbReference type="Proteomes" id="UP000034785"/>
    </source>
</evidence>
<accession>A0A0G1BBB1</accession>
<dbReference type="GO" id="GO:0046872">
    <property type="term" value="F:metal ion binding"/>
    <property type="evidence" value="ECO:0007669"/>
    <property type="project" value="InterPro"/>
</dbReference>
<dbReference type="InterPro" id="IPR002105">
    <property type="entry name" value="Dockerin_1_rpt"/>
</dbReference>
<dbReference type="InterPro" id="IPR016134">
    <property type="entry name" value="Dockerin_dom"/>
</dbReference>
<evidence type="ECO:0000259" key="1">
    <source>
        <dbReference type="PROSITE" id="PS51766"/>
    </source>
</evidence>
<dbReference type="Gene3D" id="1.10.1330.10">
    <property type="entry name" value="Dockerin domain"/>
    <property type="match status" value="1"/>
</dbReference>
<dbReference type="InterPro" id="IPR018247">
    <property type="entry name" value="EF_Hand_1_Ca_BS"/>
</dbReference>
<dbReference type="PROSITE" id="PS00018">
    <property type="entry name" value="EF_HAND_1"/>
    <property type="match status" value="1"/>
</dbReference>
<dbReference type="Pfam" id="PF16656">
    <property type="entry name" value="Pur_ac_phosph_N"/>
    <property type="match status" value="1"/>
</dbReference>
<reference evidence="2 3" key="1">
    <citation type="journal article" date="2015" name="Nature">
        <title>rRNA introns, odd ribosomes, and small enigmatic genomes across a large radiation of phyla.</title>
        <authorList>
            <person name="Brown C.T."/>
            <person name="Hug L.A."/>
            <person name="Thomas B.C."/>
            <person name="Sharon I."/>
            <person name="Castelle C.J."/>
            <person name="Singh A."/>
            <person name="Wilkins M.J."/>
            <person name="Williams K.H."/>
            <person name="Banfield J.F."/>
        </authorList>
    </citation>
    <scope>NUCLEOTIDE SEQUENCE [LARGE SCALE GENOMIC DNA]</scope>
</reference>
<dbReference type="SUPFAM" id="SSF49363">
    <property type="entry name" value="Purple acid phosphatase, N-terminal domain"/>
    <property type="match status" value="1"/>
</dbReference>
<dbReference type="GO" id="GO:0003993">
    <property type="term" value="F:acid phosphatase activity"/>
    <property type="evidence" value="ECO:0007669"/>
    <property type="project" value="InterPro"/>
</dbReference>
<proteinExistence type="predicted"/>
<dbReference type="SUPFAM" id="SSF63446">
    <property type="entry name" value="Type I dockerin domain"/>
    <property type="match status" value="1"/>
</dbReference>
<gene>
    <name evidence="2" type="ORF">UV41_C0021G0010</name>
</gene>
<dbReference type="GO" id="GO:0000272">
    <property type="term" value="P:polysaccharide catabolic process"/>
    <property type="evidence" value="ECO:0007669"/>
    <property type="project" value="InterPro"/>
</dbReference>
<dbReference type="EMBL" id="LCEJ01000021">
    <property type="protein sequence ID" value="KKS70499.1"/>
    <property type="molecule type" value="Genomic_DNA"/>
</dbReference>
<dbReference type="PROSITE" id="PS51766">
    <property type="entry name" value="DOCKERIN"/>
    <property type="match status" value="1"/>
</dbReference>
<comment type="caution">
    <text evidence="2">The sequence shown here is derived from an EMBL/GenBank/DDBJ whole genome shotgun (WGS) entry which is preliminary data.</text>
</comment>
<dbReference type="Pfam" id="PF00404">
    <property type="entry name" value="Dockerin_1"/>
    <property type="match status" value="1"/>
</dbReference>
<dbReference type="Proteomes" id="UP000034785">
    <property type="component" value="Unassembled WGS sequence"/>
</dbReference>
<name>A0A0G1BBB1_9BACT</name>
<sequence length="310" mass="33355">MNFEKRIPTILGLGVLVAGLVGGVLLVTTNQIFKTRASSSDTPKSIALANLSETGASIYWQTDQPTTGFIQAGPSAALGLTFRDERDIQAPEPHQLHFVTLNSLTPNTIYYYKIGSGGLTYPPGEPFSFRTPADKTAPSNLPPLIGTIMDSDSQPVTEAIITLELPEAQSLAAITKVAGNFILPLTEIRNRDMAENLTFPESGLSGKLTIFNQTKLSSVIIKLPFAATTLPQITLGQDLDLSSPPASPSATNARYDLNTDGVVNSLDLSIVIKNRGKNPKNKQADLNGDNVVDQKDVDIINRYIPNILPR</sequence>
<dbReference type="AlphaFoldDB" id="A0A0G1BBB1"/>
<dbReference type="GO" id="GO:0004553">
    <property type="term" value="F:hydrolase activity, hydrolyzing O-glycosyl compounds"/>
    <property type="evidence" value="ECO:0007669"/>
    <property type="project" value="InterPro"/>
</dbReference>
<organism evidence="2 3">
    <name type="scientific">Candidatus Daviesbacteria bacterium GW2011_GWA2_42_7</name>
    <dbReference type="NCBI Taxonomy" id="1618425"/>
    <lineage>
        <taxon>Bacteria</taxon>
        <taxon>Candidatus Daviesiibacteriota</taxon>
    </lineage>
</organism>
<evidence type="ECO:0000313" key="2">
    <source>
        <dbReference type="EMBL" id="KKS70499.1"/>
    </source>
</evidence>
<dbReference type="CDD" id="cd14254">
    <property type="entry name" value="Dockerin_II"/>
    <property type="match status" value="1"/>
</dbReference>
<dbReference type="InterPro" id="IPR015914">
    <property type="entry name" value="PAPs_N"/>
</dbReference>
<dbReference type="InterPro" id="IPR008963">
    <property type="entry name" value="Purple_acid_Pase-like_N"/>
</dbReference>
<feature type="domain" description="Dockerin" evidence="1">
    <location>
        <begin position="250"/>
        <end position="310"/>
    </location>
</feature>